<organism evidence="6 7">
    <name type="scientific">Streptomyces erythrochromogenes</name>
    <dbReference type="NCBI Taxonomy" id="285574"/>
    <lineage>
        <taxon>Bacteria</taxon>
        <taxon>Bacillati</taxon>
        <taxon>Actinomycetota</taxon>
        <taxon>Actinomycetes</taxon>
        <taxon>Kitasatosporales</taxon>
        <taxon>Streptomycetaceae</taxon>
        <taxon>Streptomyces</taxon>
    </lineage>
</organism>
<evidence type="ECO:0000256" key="1">
    <source>
        <dbReference type="ARBA" id="ARBA00022801"/>
    </source>
</evidence>
<reference evidence="6" key="1">
    <citation type="submission" date="2022-10" db="EMBL/GenBank/DDBJ databases">
        <title>The complete genomes of actinobacterial strains from the NBC collection.</title>
        <authorList>
            <person name="Joergensen T.S."/>
            <person name="Alvarez Arevalo M."/>
            <person name="Sterndorff E.B."/>
            <person name="Faurdal D."/>
            <person name="Vuksanovic O."/>
            <person name="Mourched A.-S."/>
            <person name="Charusanti P."/>
            <person name="Shaw S."/>
            <person name="Blin K."/>
            <person name="Weber T."/>
        </authorList>
    </citation>
    <scope>NUCLEOTIDE SEQUENCE</scope>
    <source>
        <strain evidence="6">NBC_00303</strain>
    </source>
</reference>
<dbReference type="SMART" id="SM00331">
    <property type="entry name" value="PP2C_SIG"/>
    <property type="match status" value="1"/>
</dbReference>
<dbReference type="Gene3D" id="3.60.40.10">
    <property type="entry name" value="PPM-type phosphatase domain"/>
    <property type="match status" value="1"/>
</dbReference>
<dbReference type="SUPFAM" id="SSF55785">
    <property type="entry name" value="PYP-like sensor domain (PAS domain)"/>
    <property type="match status" value="1"/>
</dbReference>
<dbReference type="RefSeq" id="WP_328738244.1">
    <property type="nucleotide sequence ID" value="NZ_CP108036.1"/>
</dbReference>
<dbReference type="InterPro" id="IPR013656">
    <property type="entry name" value="PAS_4"/>
</dbReference>
<dbReference type="Pfam" id="PF07228">
    <property type="entry name" value="SpoIIE"/>
    <property type="match status" value="1"/>
</dbReference>
<dbReference type="EMBL" id="CP108036">
    <property type="protein sequence ID" value="WUN83950.1"/>
    <property type="molecule type" value="Genomic_DNA"/>
</dbReference>
<feature type="region of interest" description="Disordered" evidence="2">
    <location>
        <begin position="45"/>
        <end position="65"/>
    </location>
</feature>
<evidence type="ECO:0000256" key="2">
    <source>
        <dbReference type="SAM" id="MobiDB-lite"/>
    </source>
</evidence>
<protein>
    <submittedName>
        <fullName evidence="6">SpoIIE family protein phosphatase</fullName>
    </submittedName>
</protein>
<keyword evidence="1" id="KW-0378">Hydrolase</keyword>
<dbReference type="InterPro" id="IPR035965">
    <property type="entry name" value="PAS-like_dom_sf"/>
</dbReference>
<evidence type="ECO:0000313" key="6">
    <source>
        <dbReference type="EMBL" id="WUN83950.1"/>
    </source>
</evidence>
<dbReference type="Pfam" id="PF01590">
    <property type="entry name" value="GAF"/>
    <property type="match status" value="1"/>
</dbReference>
<feature type="domain" description="GAF" evidence="3">
    <location>
        <begin position="148"/>
        <end position="336"/>
    </location>
</feature>
<dbReference type="SUPFAM" id="SSF55781">
    <property type="entry name" value="GAF domain-like"/>
    <property type="match status" value="1"/>
</dbReference>
<dbReference type="InterPro" id="IPR052016">
    <property type="entry name" value="Bact_Sigma-Reg"/>
</dbReference>
<dbReference type="PANTHER" id="PTHR43156:SF2">
    <property type="entry name" value="STAGE II SPORULATION PROTEIN E"/>
    <property type="match status" value="1"/>
</dbReference>
<sequence>MAWGRWDSGAGPLGEAVLTALFTRARTPMYLLDTELRVTYANTAAQDTHRPPGQAPPGQAPPGQGLAGRYLWDLLPDAETDRLRDVLGQVLKTGTPQLGVLLQGRTAGPARRPHILSLDLHRLQDAEGRVLGVAAAATDGTEEHRARSRQALLHQAAGTIGTTLDVLRTAQELADLTVPALADGVAVDVLDSVLRGQAPPSGPLLDNLPLRRAAYSARPGGQDIAIHQVGEVSAFASNTPYTACLADLQPRLVTDIQHDPAWLAREPERRRRFLAGGVHSLLLVPLAARGVVLGLAVFLRWHTPEPFDRQDLALAADLAARTALCLDNARLYNRERSIARLLQLDLRPPQVAAHIAVDTAHTYRPTGPGADWFDVIPLSSARVALAVGDIPAPGLQSAARVGELRVALSALSAMDLPPDEVLERLHALTARFRAELPPQEPHRPVSCLYAVYDPVTGRCTAASSGHPPPAILWPDGTVSFAEIPAGPILGRGNGQYEAAELQLPEGTTLALYNTGILDTAGQDATAAQQSRLGQALASGTGTLQDRCDAVHYAMAPHETDHDVVLLLARTRLLGPDRAAAWTWPNDASTIADARSAVRHTLAAWACTTWGTAPP</sequence>
<dbReference type="InterPro" id="IPR036457">
    <property type="entry name" value="PPM-type-like_dom_sf"/>
</dbReference>
<dbReference type="InterPro" id="IPR029016">
    <property type="entry name" value="GAF-like_dom_sf"/>
</dbReference>
<dbReference type="EMBL" id="CP108036">
    <property type="protein sequence ID" value="WUN77083.1"/>
    <property type="molecule type" value="Genomic_DNA"/>
</dbReference>
<dbReference type="Pfam" id="PF08448">
    <property type="entry name" value="PAS_4"/>
    <property type="match status" value="1"/>
</dbReference>
<name>A0ABZ1QNB1_9ACTN</name>
<dbReference type="Gene3D" id="3.30.450.40">
    <property type="match status" value="1"/>
</dbReference>
<dbReference type="CDD" id="cd00130">
    <property type="entry name" value="PAS"/>
    <property type="match status" value="1"/>
</dbReference>
<dbReference type="SMART" id="SM00065">
    <property type="entry name" value="GAF"/>
    <property type="match status" value="1"/>
</dbReference>
<dbReference type="PANTHER" id="PTHR43156">
    <property type="entry name" value="STAGE II SPORULATION PROTEIN E-RELATED"/>
    <property type="match status" value="1"/>
</dbReference>
<dbReference type="InterPro" id="IPR003018">
    <property type="entry name" value="GAF"/>
</dbReference>
<dbReference type="InterPro" id="IPR001932">
    <property type="entry name" value="PPM-type_phosphatase-like_dom"/>
</dbReference>
<gene>
    <name evidence="5" type="ORF">OHA91_00350</name>
    <name evidence="6" type="ORF">OHA91_38905</name>
</gene>
<feature type="domain" description="PPM-type phosphatase" evidence="4">
    <location>
        <begin position="354"/>
        <end position="570"/>
    </location>
</feature>
<evidence type="ECO:0000313" key="7">
    <source>
        <dbReference type="Proteomes" id="UP001432312"/>
    </source>
</evidence>
<keyword evidence="7" id="KW-1185">Reference proteome</keyword>
<accession>A0ABZ1QNB1</accession>
<dbReference type="GeneID" id="95502153"/>
<dbReference type="InterPro" id="IPR000014">
    <property type="entry name" value="PAS"/>
</dbReference>
<dbReference type="Gene3D" id="3.30.450.20">
    <property type="entry name" value="PAS domain"/>
    <property type="match status" value="1"/>
</dbReference>
<evidence type="ECO:0000259" key="3">
    <source>
        <dbReference type="SMART" id="SM00065"/>
    </source>
</evidence>
<evidence type="ECO:0000313" key="5">
    <source>
        <dbReference type="EMBL" id="WUN77083.1"/>
    </source>
</evidence>
<evidence type="ECO:0000259" key="4">
    <source>
        <dbReference type="SMART" id="SM00331"/>
    </source>
</evidence>
<dbReference type="Proteomes" id="UP001432312">
    <property type="component" value="Chromosome"/>
</dbReference>
<proteinExistence type="predicted"/>